<keyword evidence="1" id="KW-0547">Nucleotide-binding</keyword>
<feature type="compositionally biased region" description="Low complexity" evidence="4">
    <location>
        <begin position="385"/>
        <end position="400"/>
    </location>
</feature>
<evidence type="ECO:0000256" key="2">
    <source>
        <dbReference type="ARBA" id="ARBA00022801"/>
    </source>
</evidence>
<gene>
    <name evidence="6" type="ORF">SBRCBS47491_006063</name>
</gene>
<dbReference type="EMBL" id="CAWUHC010000056">
    <property type="protein sequence ID" value="CAK7225955.1"/>
    <property type="molecule type" value="Genomic_DNA"/>
</dbReference>
<comment type="caution">
    <text evidence="6">The sequence shown here is derived from an EMBL/GenBank/DDBJ whole genome shotgun (WGS) entry which is preliminary data.</text>
</comment>
<organism evidence="6 7">
    <name type="scientific">Sporothrix bragantina</name>
    <dbReference type="NCBI Taxonomy" id="671064"/>
    <lineage>
        <taxon>Eukaryota</taxon>
        <taxon>Fungi</taxon>
        <taxon>Dikarya</taxon>
        <taxon>Ascomycota</taxon>
        <taxon>Pezizomycotina</taxon>
        <taxon>Sordariomycetes</taxon>
        <taxon>Sordariomycetidae</taxon>
        <taxon>Ophiostomatales</taxon>
        <taxon>Ophiostomataceae</taxon>
        <taxon>Sporothrix</taxon>
    </lineage>
</organism>
<dbReference type="Pfam" id="PF00176">
    <property type="entry name" value="SNF2-rel_dom"/>
    <property type="match status" value="1"/>
</dbReference>
<feature type="compositionally biased region" description="Acidic residues" evidence="4">
    <location>
        <begin position="1204"/>
        <end position="1218"/>
    </location>
</feature>
<dbReference type="PROSITE" id="PS51194">
    <property type="entry name" value="HELICASE_CTER"/>
    <property type="match status" value="1"/>
</dbReference>
<keyword evidence="3" id="KW-0067">ATP-binding</keyword>
<feature type="compositionally biased region" description="Polar residues" evidence="4">
    <location>
        <begin position="404"/>
        <end position="428"/>
    </location>
</feature>
<sequence>MADTQAADTSQQTIQSTTMGIPTFASTQEENFPVILDPFWTAVSSEEMTHHITGDDDGERLMNALAEACQSSSSSSDTTAPKDPSNTTTPPTLADVPFQFLRVEVNEQGAPKWPGLNPFANTLGQHGILAKYFADSAPDADPSQSLWHYEHHPPTFRHDFPYSVDNFDCERLVEDLEDDNDLLDRDVTSWALWVGLSQNSTSKKPAFASRTRIFLAEQLLDILHLVHLHLKSTAEPLSIPTMYFIVAVSYKGRYRSSDVTEPGSMMLAAPLYSTLTFFTSKMQKLDQLGQESIASSSLDDDESIPDDTSSIGNYEGGAVYVDKYAISNSPDASENGGARIGYFPYNPIAPWVVRRRPDCDSRYYPWEFTLERELELREQYRNFGRSLSSRSSSRGSLRGRQAGRVTTSTTSNDTSAVLETPGSSQQRPFTPPSPAAPPSILQTLDTNAAKGDAVEGDLHALLPEAQSPEAEAWKQCCQLLCIHPEDHKDAQVRSVKIPGTDNMWVKPSQLWTAYWMLTSRTDRGLCGGVLADVMGTGKTYVCLVVCLLRAFIGYNRAEVEREWQLRDHEAKKGTGSGGKIAPKQHHPRSVSGTENIPCPCGNGMGIECYANPGGITRRIADSLSRGASLILAPQTVIDNWVKTVKHVRLQHKYFEPVVFGGKMTNEEVSMAPAPRLKQKLQMSVRPQLHVSSDGLFPQTWQPNVLDVVHEYQPGISKDAYPERFIFLATHMPEKLTEFFQLPVPVRRRAGAGARERKTVYGCPIGIQLVDEFHKAKDAVIALALQHKHLQSSNSTDNFDFWAITGTPLPAKLTDLETVTDILQRLPQWDDEASPHHGSRVVALRELQVAYEKAVAEDGTPEQAADFRSRAERFFQGGIVKRHTESSMFFGQRIFNLQDVAPRVVVHKTPEPLRDDVSRVVARVAVNIRESMTTDPASTSTNWEQAVRSSSLFNHMMDLEILATFPGAARLMLADPPVFDFGLAAIRAEIRKAEDRDVTKVALFQKHLNTVIEGSPHLQAILETIDEMGRDKQKRRALPTPVAADASNKSVLSKKKLDLGVKKLVVLCPRMGEAVFVYLALRKLRPDVSPVFLHADLKLSERTALLQDFNRLDAPTPAGINHTARVLVGTFRDAGTGNDLTVANYQILTGPLRLRSQQDQAFGRTNREGQTLRLHHRLLVAEDSPVDRIIMVTQARRHISSDPFAMDEELELAPVEEEGGAGGEQ</sequence>
<evidence type="ECO:0000256" key="4">
    <source>
        <dbReference type="SAM" id="MobiDB-lite"/>
    </source>
</evidence>
<proteinExistence type="predicted"/>
<dbReference type="SUPFAM" id="SSF52540">
    <property type="entry name" value="P-loop containing nucleoside triphosphate hydrolases"/>
    <property type="match status" value="2"/>
</dbReference>
<keyword evidence="2" id="KW-0378">Hydrolase</keyword>
<feature type="region of interest" description="Disordered" evidence="4">
    <location>
        <begin position="568"/>
        <end position="593"/>
    </location>
</feature>
<dbReference type="PANTHER" id="PTHR45626">
    <property type="entry name" value="TRANSCRIPTION TERMINATION FACTOR 2-RELATED"/>
    <property type="match status" value="1"/>
</dbReference>
<feature type="domain" description="Helicase C-terminal" evidence="5">
    <location>
        <begin position="1055"/>
        <end position="1209"/>
    </location>
</feature>
<feature type="region of interest" description="Disordered" evidence="4">
    <location>
        <begin position="68"/>
        <end position="93"/>
    </location>
</feature>
<protein>
    <recommendedName>
        <fullName evidence="5">Helicase C-terminal domain-containing protein</fullName>
    </recommendedName>
</protein>
<feature type="region of interest" description="Disordered" evidence="4">
    <location>
        <begin position="1201"/>
        <end position="1224"/>
    </location>
</feature>
<evidence type="ECO:0000313" key="6">
    <source>
        <dbReference type="EMBL" id="CAK7225955.1"/>
    </source>
</evidence>
<keyword evidence="7" id="KW-1185">Reference proteome</keyword>
<evidence type="ECO:0000313" key="7">
    <source>
        <dbReference type="Proteomes" id="UP001642406"/>
    </source>
</evidence>
<dbReference type="PANTHER" id="PTHR45626:SF22">
    <property type="entry name" value="DNA REPAIR PROTEIN RAD5"/>
    <property type="match status" value="1"/>
</dbReference>
<dbReference type="InterPro" id="IPR000330">
    <property type="entry name" value="SNF2_N"/>
</dbReference>
<name>A0ABP0C1T8_9PEZI</name>
<reference evidence="6 7" key="1">
    <citation type="submission" date="2024-01" db="EMBL/GenBank/DDBJ databases">
        <authorList>
            <person name="Allen C."/>
            <person name="Tagirdzhanova G."/>
        </authorList>
    </citation>
    <scope>NUCLEOTIDE SEQUENCE [LARGE SCALE GENOMIC DNA]</scope>
</reference>
<evidence type="ECO:0000256" key="3">
    <source>
        <dbReference type="ARBA" id="ARBA00022840"/>
    </source>
</evidence>
<dbReference type="InterPro" id="IPR001650">
    <property type="entry name" value="Helicase_C-like"/>
</dbReference>
<dbReference type="InterPro" id="IPR050628">
    <property type="entry name" value="SNF2_RAD54_helicase_TF"/>
</dbReference>
<feature type="region of interest" description="Disordered" evidence="4">
    <location>
        <begin position="385"/>
        <end position="441"/>
    </location>
</feature>
<dbReference type="Proteomes" id="UP001642406">
    <property type="component" value="Unassembled WGS sequence"/>
</dbReference>
<dbReference type="Gene3D" id="3.40.50.300">
    <property type="entry name" value="P-loop containing nucleotide triphosphate hydrolases"/>
    <property type="match status" value="2"/>
</dbReference>
<evidence type="ECO:0000259" key="5">
    <source>
        <dbReference type="PROSITE" id="PS51194"/>
    </source>
</evidence>
<accession>A0ABP0C1T8</accession>
<evidence type="ECO:0000256" key="1">
    <source>
        <dbReference type="ARBA" id="ARBA00022741"/>
    </source>
</evidence>
<dbReference type="InterPro" id="IPR027417">
    <property type="entry name" value="P-loop_NTPase"/>
</dbReference>